<keyword evidence="5" id="KW-0862">Zinc</keyword>
<keyword evidence="9" id="KW-1185">Reference proteome</keyword>
<evidence type="ECO:0000256" key="4">
    <source>
        <dbReference type="ARBA" id="ARBA00022801"/>
    </source>
</evidence>
<keyword evidence="3" id="KW-0479">Metal-binding</keyword>
<dbReference type="Gene3D" id="3.40.140.10">
    <property type="entry name" value="Cytidine Deaminase, domain 2"/>
    <property type="match status" value="1"/>
</dbReference>
<proteinExistence type="inferred from homology"/>
<accession>W7D9D2</accession>
<comment type="similarity">
    <text evidence="1">Belongs to the UPF0758 family.</text>
</comment>
<sequence length="98" mass="11056">MFFLSTRNKLLHRETIFIGSLNSSVVHPREIFKQAMRYSAASIMCFHNHPSGDASPSHQDIAVTKRLKKVGDLIGIPLIDHIIIGNNTFTSLKQEGYF</sequence>
<dbReference type="EMBL" id="AODL01000016">
    <property type="protein sequence ID" value="EUJ44126.1"/>
    <property type="molecule type" value="Genomic_DNA"/>
</dbReference>
<keyword evidence="6" id="KW-0482">Metalloprotease</keyword>
<dbReference type="GO" id="GO:0046872">
    <property type="term" value="F:metal ion binding"/>
    <property type="evidence" value="ECO:0007669"/>
    <property type="project" value="UniProtKB-KW"/>
</dbReference>
<dbReference type="PATRIC" id="fig|1265816.5.peg.2200"/>
<dbReference type="AlphaFoldDB" id="W7D9D2"/>
<protein>
    <recommendedName>
        <fullName evidence="7">MPN domain-containing protein</fullName>
    </recommendedName>
</protein>
<evidence type="ECO:0000313" key="9">
    <source>
        <dbReference type="Proteomes" id="UP000019248"/>
    </source>
</evidence>
<organism evidence="8 9">
    <name type="scientific">Listeria riparia FSL S10-1204</name>
    <dbReference type="NCBI Taxonomy" id="1265816"/>
    <lineage>
        <taxon>Bacteria</taxon>
        <taxon>Bacillati</taxon>
        <taxon>Bacillota</taxon>
        <taxon>Bacilli</taxon>
        <taxon>Bacillales</taxon>
        <taxon>Listeriaceae</taxon>
        <taxon>Listeria</taxon>
    </lineage>
</organism>
<dbReference type="SUPFAM" id="SSF102712">
    <property type="entry name" value="JAB1/MPN domain"/>
    <property type="match status" value="1"/>
</dbReference>
<dbReference type="InterPro" id="IPR001405">
    <property type="entry name" value="UPF0758"/>
</dbReference>
<name>W7D9D2_9LIST</name>
<dbReference type="InterPro" id="IPR020891">
    <property type="entry name" value="UPF0758_CS"/>
</dbReference>
<dbReference type="PROSITE" id="PS50249">
    <property type="entry name" value="MPN"/>
    <property type="match status" value="1"/>
</dbReference>
<evidence type="ECO:0000313" key="8">
    <source>
        <dbReference type="EMBL" id="EUJ44126.1"/>
    </source>
</evidence>
<evidence type="ECO:0000256" key="6">
    <source>
        <dbReference type="ARBA" id="ARBA00023049"/>
    </source>
</evidence>
<dbReference type="PANTHER" id="PTHR30471">
    <property type="entry name" value="DNA REPAIR PROTEIN RADC"/>
    <property type="match status" value="1"/>
</dbReference>
<evidence type="ECO:0000256" key="1">
    <source>
        <dbReference type="ARBA" id="ARBA00010243"/>
    </source>
</evidence>
<dbReference type="GO" id="GO:0008237">
    <property type="term" value="F:metallopeptidase activity"/>
    <property type="evidence" value="ECO:0007669"/>
    <property type="project" value="UniProtKB-KW"/>
</dbReference>
<dbReference type="PANTHER" id="PTHR30471:SF3">
    <property type="entry name" value="UPF0758 PROTEIN YEES-RELATED"/>
    <property type="match status" value="1"/>
</dbReference>
<dbReference type="Proteomes" id="UP000019248">
    <property type="component" value="Unassembled WGS sequence"/>
</dbReference>
<feature type="domain" description="MPN" evidence="7">
    <location>
        <begin position="1"/>
        <end position="98"/>
    </location>
</feature>
<evidence type="ECO:0000256" key="5">
    <source>
        <dbReference type="ARBA" id="ARBA00022833"/>
    </source>
</evidence>
<dbReference type="GO" id="GO:0006508">
    <property type="term" value="P:proteolysis"/>
    <property type="evidence" value="ECO:0007669"/>
    <property type="project" value="UniProtKB-KW"/>
</dbReference>
<dbReference type="Pfam" id="PF04002">
    <property type="entry name" value="RadC"/>
    <property type="match status" value="1"/>
</dbReference>
<evidence type="ECO:0000256" key="3">
    <source>
        <dbReference type="ARBA" id="ARBA00022723"/>
    </source>
</evidence>
<reference evidence="8 9" key="1">
    <citation type="journal article" date="2014" name="Int. J. Syst. Evol. Microbiol.">
        <title>Listeria floridensis sp. nov., Listeria aquatica sp. nov., Listeria cornellensis sp. nov., Listeria riparia sp. nov. and Listeria grandensis sp. nov., from agricultural and natural environments.</title>
        <authorList>
            <person name="den Bakker H.C."/>
            <person name="Warchocki S."/>
            <person name="Wright E.M."/>
            <person name="Allred A.F."/>
            <person name="Ahlstrom C."/>
            <person name="Manuel C.S."/>
            <person name="Stasiewicz M.J."/>
            <person name="Burrell A."/>
            <person name="Roof S."/>
            <person name="Strawn L."/>
            <person name="Fortes E.D."/>
            <person name="Nightingale K.K."/>
            <person name="Kephart D."/>
            <person name="Wiedmann M."/>
        </authorList>
    </citation>
    <scope>NUCLEOTIDE SEQUENCE [LARGE SCALE GENOMIC DNA]</scope>
    <source>
        <strain evidence="8 9">FSL S10-1204</strain>
    </source>
</reference>
<evidence type="ECO:0000256" key="2">
    <source>
        <dbReference type="ARBA" id="ARBA00022670"/>
    </source>
</evidence>
<dbReference type="InterPro" id="IPR025657">
    <property type="entry name" value="RadC_JAB"/>
</dbReference>
<comment type="caution">
    <text evidence="8">The sequence shown here is derived from an EMBL/GenBank/DDBJ whole genome shotgun (WGS) entry which is preliminary data.</text>
</comment>
<dbReference type="CDD" id="cd08071">
    <property type="entry name" value="MPN_DUF2466"/>
    <property type="match status" value="1"/>
</dbReference>
<dbReference type="InterPro" id="IPR037518">
    <property type="entry name" value="MPN"/>
</dbReference>
<dbReference type="PROSITE" id="PS01302">
    <property type="entry name" value="UPF0758"/>
    <property type="match status" value="1"/>
</dbReference>
<gene>
    <name evidence="8" type="ORF">PRIP_11134</name>
</gene>
<evidence type="ECO:0000259" key="7">
    <source>
        <dbReference type="PROSITE" id="PS50249"/>
    </source>
</evidence>
<keyword evidence="2" id="KW-0645">Protease</keyword>
<keyword evidence="4" id="KW-0378">Hydrolase</keyword>